<protein>
    <submittedName>
        <fullName evidence="2">Uncharacterized protein</fullName>
    </submittedName>
</protein>
<keyword evidence="1" id="KW-0472">Membrane</keyword>
<keyword evidence="3" id="KW-1185">Reference proteome</keyword>
<dbReference type="AlphaFoldDB" id="A0A327Q456"/>
<dbReference type="RefSeq" id="WP_111600109.1">
    <property type="nucleotide sequence ID" value="NZ_QLLL01000011.1"/>
</dbReference>
<comment type="caution">
    <text evidence="2">The sequence shown here is derived from an EMBL/GenBank/DDBJ whole genome shotgun (WGS) entry which is preliminary data.</text>
</comment>
<dbReference type="Proteomes" id="UP000249547">
    <property type="component" value="Unassembled WGS sequence"/>
</dbReference>
<gene>
    <name evidence="2" type="ORF">LX64_04728</name>
</gene>
<sequence length="89" mass="10368">MNDTTLLILTILAVIATIITWGTGIYLRSQLKKTEKEIVLETIDFEVQLFEDVSVKKENILLRKKVRERKEYEIDSTNTGIQYEYLSSI</sequence>
<organism evidence="2 3">
    <name type="scientific">Chitinophaga skermanii</name>
    <dbReference type="NCBI Taxonomy" id="331697"/>
    <lineage>
        <taxon>Bacteria</taxon>
        <taxon>Pseudomonadati</taxon>
        <taxon>Bacteroidota</taxon>
        <taxon>Chitinophagia</taxon>
        <taxon>Chitinophagales</taxon>
        <taxon>Chitinophagaceae</taxon>
        <taxon>Chitinophaga</taxon>
    </lineage>
</organism>
<proteinExistence type="predicted"/>
<accession>A0A327Q456</accession>
<evidence type="ECO:0000313" key="3">
    <source>
        <dbReference type="Proteomes" id="UP000249547"/>
    </source>
</evidence>
<feature type="transmembrane region" description="Helical" evidence="1">
    <location>
        <begin position="6"/>
        <end position="27"/>
    </location>
</feature>
<keyword evidence="1" id="KW-0812">Transmembrane</keyword>
<reference evidence="2 3" key="1">
    <citation type="submission" date="2018-06" db="EMBL/GenBank/DDBJ databases">
        <title>Genomic Encyclopedia of Archaeal and Bacterial Type Strains, Phase II (KMG-II): from individual species to whole genera.</title>
        <authorList>
            <person name="Goeker M."/>
        </authorList>
    </citation>
    <scope>NUCLEOTIDE SEQUENCE [LARGE SCALE GENOMIC DNA]</scope>
    <source>
        <strain evidence="2 3">DSM 23857</strain>
    </source>
</reference>
<evidence type="ECO:0000256" key="1">
    <source>
        <dbReference type="SAM" id="Phobius"/>
    </source>
</evidence>
<dbReference type="EMBL" id="QLLL01000011">
    <property type="protein sequence ID" value="RAI98743.1"/>
    <property type="molecule type" value="Genomic_DNA"/>
</dbReference>
<name>A0A327Q456_9BACT</name>
<keyword evidence="1" id="KW-1133">Transmembrane helix</keyword>
<evidence type="ECO:0000313" key="2">
    <source>
        <dbReference type="EMBL" id="RAI98743.1"/>
    </source>
</evidence>